<dbReference type="Gene3D" id="3.30.60.300">
    <property type="match status" value="1"/>
</dbReference>
<gene>
    <name evidence="1" type="ORF">E5288_WYG002969</name>
</gene>
<accession>A0A6B0SCL2</accession>
<dbReference type="InterPro" id="IPR036920">
    <property type="entry name" value="Ribosomal_uL16_sf"/>
</dbReference>
<dbReference type="Proteomes" id="UP000322234">
    <property type="component" value="Unassembled WGS sequence"/>
</dbReference>
<dbReference type="GO" id="GO:0003735">
    <property type="term" value="F:structural constituent of ribosome"/>
    <property type="evidence" value="ECO:0007669"/>
    <property type="project" value="InterPro"/>
</dbReference>
<reference evidence="1" key="1">
    <citation type="submission" date="2019-10" db="EMBL/GenBank/DDBJ databases">
        <title>The sequence and de novo assembly of the wild yak genome.</title>
        <authorList>
            <person name="Liu Y."/>
        </authorList>
    </citation>
    <scope>NUCLEOTIDE SEQUENCE [LARGE SCALE GENOMIC DNA]</scope>
    <source>
        <strain evidence="1">WY2019</strain>
    </source>
</reference>
<dbReference type="Gene3D" id="3.90.1170.10">
    <property type="entry name" value="Ribosomal protein L10e/L16"/>
    <property type="match status" value="1"/>
</dbReference>
<comment type="caution">
    <text evidence="1">The sequence shown here is derived from an EMBL/GenBank/DDBJ whole genome shotgun (WGS) entry which is preliminary data.</text>
</comment>
<name>A0A6B0SCL2_9CETA</name>
<evidence type="ECO:0000313" key="1">
    <source>
        <dbReference type="EMBL" id="MXQ96723.1"/>
    </source>
</evidence>
<dbReference type="InterPro" id="IPR001197">
    <property type="entry name" value="Ribosomal_uL16_euk_arch"/>
</dbReference>
<dbReference type="GO" id="GO:0005840">
    <property type="term" value="C:ribosome"/>
    <property type="evidence" value="ECO:0007669"/>
    <property type="project" value="InterPro"/>
</dbReference>
<dbReference type="PANTHER" id="PTHR11726">
    <property type="entry name" value="60S RIBOSOMAL PROTEIN L10"/>
    <property type="match status" value="1"/>
</dbReference>
<dbReference type="GO" id="GO:0006412">
    <property type="term" value="P:translation"/>
    <property type="evidence" value="ECO:0007669"/>
    <property type="project" value="InterPro"/>
</dbReference>
<evidence type="ECO:0008006" key="3">
    <source>
        <dbReference type="Google" id="ProtNLM"/>
    </source>
</evidence>
<dbReference type="EMBL" id="VBQZ03000171">
    <property type="protein sequence ID" value="MXQ96723.1"/>
    <property type="molecule type" value="Genomic_DNA"/>
</dbReference>
<organism evidence="1 2">
    <name type="scientific">Bos mutus</name>
    <name type="common">wild yak</name>
    <dbReference type="NCBI Taxonomy" id="72004"/>
    <lineage>
        <taxon>Eukaryota</taxon>
        <taxon>Metazoa</taxon>
        <taxon>Chordata</taxon>
        <taxon>Craniata</taxon>
        <taxon>Vertebrata</taxon>
        <taxon>Euteleostomi</taxon>
        <taxon>Mammalia</taxon>
        <taxon>Eutheria</taxon>
        <taxon>Laurasiatheria</taxon>
        <taxon>Artiodactyla</taxon>
        <taxon>Ruminantia</taxon>
        <taxon>Pecora</taxon>
        <taxon>Bovidae</taxon>
        <taxon>Bovinae</taxon>
        <taxon>Bos</taxon>
    </lineage>
</organism>
<sequence>MSIHTMWQNKEHGTEALHRATLESPGHQKIHIARKWGFTKVNADEFENMVAEQQLIPDGCGVKYIPKIWPSGQVVDPILRTKPEDLEVNQAIASSEDLSPLQKLESTVYSSFVLITKLSQVF</sequence>
<protein>
    <recommendedName>
        <fullName evidence="3">Ribosomal protein L10e/L16 domain-containing protein</fullName>
    </recommendedName>
</protein>
<dbReference type="SUPFAM" id="SSF54686">
    <property type="entry name" value="Ribosomal protein L16p/L10e"/>
    <property type="match status" value="1"/>
</dbReference>
<evidence type="ECO:0000313" key="2">
    <source>
        <dbReference type="Proteomes" id="UP000322234"/>
    </source>
</evidence>
<proteinExistence type="predicted"/>
<dbReference type="AlphaFoldDB" id="A0A6B0SCL2"/>
<keyword evidence="2" id="KW-1185">Reference proteome</keyword>